<dbReference type="InterPro" id="IPR002048">
    <property type="entry name" value="EF_hand_dom"/>
</dbReference>
<reference evidence="3" key="3">
    <citation type="submission" date="2023-05" db="EMBL/GenBank/DDBJ databases">
        <authorList>
            <person name="Smith C.H."/>
        </authorList>
    </citation>
    <scope>NUCLEOTIDE SEQUENCE</scope>
    <source>
        <strain evidence="3">CHS0354</strain>
        <tissue evidence="3">Mantle</tissue>
    </source>
</reference>
<dbReference type="InterPro" id="IPR011992">
    <property type="entry name" value="EF-hand-dom_pair"/>
</dbReference>
<dbReference type="PROSITE" id="PS50222">
    <property type="entry name" value="EF_HAND_2"/>
    <property type="match status" value="1"/>
</dbReference>
<sequence length="153" mass="16791">MSSMLIAFLCLCFVSLGWTQTGTTSSTESTTAELLSQQNGQAVFSLIDSLILQDNKITYPEFEKALLQYDSNKDGLISVQETGVVLEKLQLAPSSMASTIFGFIDVRPTDSYLNRDEMQSLFGLFDSNSDGNVVLSEFMTSLNSLQSLIKIFG</sequence>
<feature type="domain" description="EF-hand" evidence="2">
    <location>
        <begin position="57"/>
        <end position="92"/>
    </location>
</feature>
<accession>A0AAE0SK28</accession>
<organism evidence="3 4">
    <name type="scientific">Potamilus streckersoni</name>
    <dbReference type="NCBI Taxonomy" id="2493646"/>
    <lineage>
        <taxon>Eukaryota</taxon>
        <taxon>Metazoa</taxon>
        <taxon>Spiralia</taxon>
        <taxon>Lophotrochozoa</taxon>
        <taxon>Mollusca</taxon>
        <taxon>Bivalvia</taxon>
        <taxon>Autobranchia</taxon>
        <taxon>Heteroconchia</taxon>
        <taxon>Palaeoheterodonta</taxon>
        <taxon>Unionida</taxon>
        <taxon>Unionoidea</taxon>
        <taxon>Unionidae</taxon>
        <taxon>Ambleminae</taxon>
        <taxon>Lampsilini</taxon>
        <taxon>Potamilus</taxon>
    </lineage>
</organism>
<reference evidence="3" key="1">
    <citation type="journal article" date="2021" name="Genome Biol. Evol.">
        <title>A High-Quality Reference Genome for a Parasitic Bivalve with Doubly Uniparental Inheritance (Bivalvia: Unionida).</title>
        <authorList>
            <person name="Smith C.H."/>
        </authorList>
    </citation>
    <scope>NUCLEOTIDE SEQUENCE</scope>
    <source>
        <strain evidence="3">CHS0354</strain>
    </source>
</reference>
<dbReference type="EMBL" id="JAEAOA010001332">
    <property type="protein sequence ID" value="KAK3593390.1"/>
    <property type="molecule type" value="Genomic_DNA"/>
</dbReference>
<dbReference type="SUPFAM" id="SSF47473">
    <property type="entry name" value="EF-hand"/>
    <property type="match status" value="1"/>
</dbReference>
<evidence type="ECO:0000256" key="1">
    <source>
        <dbReference type="SAM" id="SignalP"/>
    </source>
</evidence>
<protein>
    <recommendedName>
        <fullName evidence="2">EF-hand domain-containing protein</fullName>
    </recommendedName>
</protein>
<dbReference type="GO" id="GO:0005509">
    <property type="term" value="F:calcium ion binding"/>
    <property type="evidence" value="ECO:0007669"/>
    <property type="project" value="InterPro"/>
</dbReference>
<evidence type="ECO:0000313" key="3">
    <source>
        <dbReference type="EMBL" id="KAK3593390.1"/>
    </source>
</evidence>
<feature type="chain" id="PRO_5042208093" description="EF-hand domain-containing protein" evidence="1">
    <location>
        <begin position="20"/>
        <end position="153"/>
    </location>
</feature>
<evidence type="ECO:0000259" key="2">
    <source>
        <dbReference type="PROSITE" id="PS50222"/>
    </source>
</evidence>
<feature type="signal peptide" evidence="1">
    <location>
        <begin position="1"/>
        <end position="19"/>
    </location>
</feature>
<dbReference type="AlphaFoldDB" id="A0AAE0SK28"/>
<evidence type="ECO:0000313" key="4">
    <source>
        <dbReference type="Proteomes" id="UP001195483"/>
    </source>
</evidence>
<dbReference type="Gene3D" id="1.10.238.10">
    <property type="entry name" value="EF-hand"/>
    <property type="match status" value="1"/>
</dbReference>
<gene>
    <name evidence="3" type="ORF">CHS0354_021964</name>
</gene>
<dbReference type="SMART" id="SM00054">
    <property type="entry name" value="EFh"/>
    <property type="match status" value="2"/>
</dbReference>
<dbReference type="Proteomes" id="UP001195483">
    <property type="component" value="Unassembled WGS sequence"/>
</dbReference>
<reference evidence="3" key="2">
    <citation type="journal article" date="2021" name="Genome Biol. Evol.">
        <title>Developing a high-quality reference genome for a parasitic bivalve with doubly uniparental inheritance (Bivalvia: Unionida).</title>
        <authorList>
            <person name="Smith C.H."/>
        </authorList>
    </citation>
    <scope>NUCLEOTIDE SEQUENCE</scope>
    <source>
        <strain evidence="3">CHS0354</strain>
        <tissue evidence="3">Mantle</tissue>
    </source>
</reference>
<proteinExistence type="predicted"/>
<comment type="caution">
    <text evidence="3">The sequence shown here is derived from an EMBL/GenBank/DDBJ whole genome shotgun (WGS) entry which is preliminary data.</text>
</comment>
<name>A0AAE0SK28_9BIVA</name>
<dbReference type="Pfam" id="PF13202">
    <property type="entry name" value="EF-hand_5"/>
    <property type="match status" value="1"/>
</dbReference>
<keyword evidence="1" id="KW-0732">Signal</keyword>
<keyword evidence="4" id="KW-1185">Reference proteome</keyword>